<organism evidence="3 4">
    <name type="scientific">Maritalea mediterranea</name>
    <dbReference type="NCBI Taxonomy" id="2909667"/>
    <lineage>
        <taxon>Bacteria</taxon>
        <taxon>Pseudomonadati</taxon>
        <taxon>Pseudomonadota</taxon>
        <taxon>Alphaproteobacteria</taxon>
        <taxon>Hyphomicrobiales</taxon>
        <taxon>Devosiaceae</taxon>
        <taxon>Maritalea</taxon>
    </lineage>
</organism>
<evidence type="ECO:0000313" key="3">
    <source>
        <dbReference type="EMBL" id="MCF4097839.1"/>
    </source>
</evidence>
<keyword evidence="1" id="KW-1133">Transmembrane helix</keyword>
<proteinExistence type="predicted"/>
<dbReference type="GO" id="GO:0008237">
    <property type="term" value="F:metallopeptidase activity"/>
    <property type="evidence" value="ECO:0007669"/>
    <property type="project" value="UniProtKB-KW"/>
</dbReference>
<accession>A0ABS9E6H5</accession>
<dbReference type="InterPro" id="IPR003675">
    <property type="entry name" value="Rce1/LyrA-like_dom"/>
</dbReference>
<dbReference type="InterPro" id="IPR042150">
    <property type="entry name" value="MmRce1-like"/>
</dbReference>
<dbReference type="RefSeq" id="WP_236113384.1">
    <property type="nucleotide sequence ID" value="NZ_JAKGTI010000001.1"/>
</dbReference>
<protein>
    <submittedName>
        <fullName evidence="3">CPBP family intramembrane metalloprotease</fullName>
    </submittedName>
</protein>
<feature type="domain" description="CAAX prenyl protease 2/Lysostaphin resistance protein A-like" evidence="2">
    <location>
        <begin position="108"/>
        <end position="207"/>
    </location>
</feature>
<keyword evidence="4" id="KW-1185">Reference proteome</keyword>
<feature type="transmembrane region" description="Helical" evidence="1">
    <location>
        <begin position="168"/>
        <end position="188"/>
    </location>
</feature>
<feature type="transmembrane region" description="Helical" evidence="1">
    <location>
        <begin position="101"/>
        <end position="117"/>
    </location>
</feature>
<dbReference type="PANTHER" id="PTHR35797">
    <property type="entry name" value="PROTEASE-RELATED"/>
    <property type="match status" value="1"/>
</dbReference>
<keyword evidence="1" id="KW-0812">Transmembrane</keyword>
<dbReference type="PANTHER" id="PTHR35797:SF1">
    <property type="entry name" value="PROTEASE"/>
    <property type="match status" value="1"/>
</dbReference>
<keyword evidence="3" id="KW-0378">Hydrolase</keyword>
<gene>
    <name evidence="3" type="ORF">L1I42_04985</name>
</gene>
<dbReference type="Pfam" id="PF02517">
    <property type="entry name" value="Rce1-like"/>
    <property type="match status" value="1"/>
</dbReference>
<feature type="transmembrane region" description="Helical" evidence="1">
    <location>
        <begin position="195"/>
        <end position="217"/>
    </location>
</feature>
<keyword evidence="1" id="KW-0472">Membrane</keyword>
<dbReference type="EMBL" id="JAKGTI010000001">
    <property type="protein sequence ID" value="MCF4097839.1"/>
    <property type="molecule type" value="Genomic_DNA"/>
</dbReference>
<feature type="transmembrane region" description="Helical" evidence="1">
    <location>
        <begin position="33"/>
        <end position="55"/>
    </location>
</feature>
<keyword evidence="3" id="KW-0645">Protease</keyword>
<sequence length="256" mass="27828">MMPVFFLGLTFAISLAGFACIWAIPAARSPETLIGLPFWLVMVWGPSLAALIVSARNGQLSDLLARLIKVSSIPPEVWLLIVAPVLVLIILRPFAPDATSPLSVGMVVALVGFNLILGPLGEELGWRGILQEHLNQRFGWLEASLMVGVIWLIWHLPLWAIDSPHAQIALPLFAVHVMLYAIIIGAAYTISGGSILPAVMIHLTFNVAANLAIFAGYKEANAWFSMSIGPYVLLAICACVFVYMRTGQSGLRWLPF</sequence>
<keyword evidence="3" id="KW-0482">Metalloprotease</keyword>
<comment type="caution">
    <text evidence="3">The sequence shown here is derived from an EMBL/GenBank/DDBJ whole genome shotgun (WGS) entry which is preliminary data.</text>
</comment>
<reference evidence="3 4" key="1">
    <citation type="submission" date="2022-01" db="EMBL/GenBank/DDBJ databases">
        <title>Maritalea mediterranea sp. nov., isolated from marine plastic residues from the Malva-rosa beach (Valencia, Spain).</title>
        <authorList>
            <person name="Vidal-Verdu A."/>
            <person name="Molina-Menor E."/>
            <person name="Pascual J."/>
            <person name="Pereto J."/>
            <person name="Porcar M."/>
        </authorList>
    </citation>
    <scope>NUCLEOTIDE SEQUENCE [LARGE SCALE GENOMIC DNA]</scope>
    <source>
        <strain evidence="3 4">P4.10X</strain>
    </source>
</reference>
<dbReference type="Proteomes" id="UP001201217">
    <property type="component" value="Unassembled WGS sequence"/>
</dbReference>
<feature type="transmembrane region" description="Helical" evidence="1">
    <location>
        <begin position="223"/>
        <end position="244"/>
    </location>
</feature>
<name>A0ABS9E6H5_9HYPH</name>
<feature type="transmembrane region" description="Helical" evidence="1">
    <location>
        <begin position="76"/>
        <end position="95"/>
    </location>
</feature>
<evidence type="ECO:0000256" key="1">
    <source>
        <dbReference type="SAM" id="Phobius"/>
    </source>
</evidence>
<feature type="transmembrane region" description="Helical" evidence="1">
    <location>
        <begin position="138"/>
        <end position="156"/>
    </location>
</feature>
<evidence type="ECO:0000313" key="4">
    <source>
        <dbReference type="Proteomes" id="UP001201217"/>
    </source>
</evidence>
<evidence type="ECO:0000259" key="2">
    <source>
        <dbReference type="Pfam" id="PF02517"/>
    </source>
</evidence>